<dbReference type="Proteomes" id="UP000292957">
    <property type="component" value="Unassembled WGS sequence"/>
</dbReference>
<dbReference type="GO" id="GO:0005524">
    <property type="term" value="F:ATP binding"/>
    <property type="evidence" value="ECO:0007669"/>
    <property type="project" value="InterPro"/>
</dbReference>
<dbReference type="SMART" id="SM00220">
    <property type="entry name" value="S_TKc"/>
    <property type="match status" value="1"/>
</dbReference>
<name>A0A4Q9MUN2_9APHY</name>
<reference evidence="2" key="1">
    <citation type="submission" date="2019-01" db="EMBL/GenBank/DDBJ databases">
        <title>Draft genome sequences of three monokaryotic isolates of the white-rot basidiomycete fungus Dichomitus squalens.</title>
        <authorList>
            <consortium name="DOE Joint Genome Institute"/>
            <person name="Lopez S.C."/>
            <person name="Andreopoulos B."/>
            <person name="Pangilinan J."/>
            <person name="Lipzen A."/>
            <person name="Riley R."/>
            <person name="Ahrendt S."/>
            <person name="Ng V."/>
            <person name="Barry K."/>
            <person name="Daum C."/>
            <person name="Grigoriev I.V."/>
            <person name="Hilden K.S."/>
            <person name="Makela M.R."/>
            <person name="de Vries R.P."/>
        </authorList>
    </citation>
    <scope>NUCLEOTIDE SEQUENCE [LARGE SCALE GENOMIC DNA]</scope>
    <source>
        <strain evidence="2">OM18370.1</strain>
    </source>
</reference>
<evidence type="ECO:0000259" key="1">
    <source>
        <dbReference type="PROSITE" id="PS50011"/>
    </source>
</evidence>
<dbReference type="PROSITE" id="PS50011">
    <property type="entry name" value="PROTEIN_KINASE_DOM"/>
    <property type="match status" value="1"/>
</dbReference>
<dbReference type="InterPro" id="IPR011009">
    <property type="entry name" value="Kinase-like_dom_sf"/>
</dbReference>
<protein>
    <recommendedName>
        <fullName evidence="1">Protein kinase domain-containing protein</fullName>
    </recommendedName>
</protein>
<dbReference type="Gene3D" id="1.10.510.10">
    <property type="entry name" value="Transferase(Phosphotransferase) domain 1"/>
    <property type="match status" value="1"/>
</dbReference>
<gene>
    <name evidence="2" type="ORF">BD311DRAFT_786372</name>
</gene>
<dbReference type="AlphaFoldDB" id="A0A4Q9MUN2"/>
<evidence type="ECO:0000313" key="2">
    <source>
        <dbReference type="EMBL" id="TBU31664.1"/>
    </source>
</evidence>
<dbReference type="EMBL" id="ML143398">
    <property type="protein sequence ID" value="TBU31664.1"/>
    <property type="molecule type" value="Genomic_DNA"/>
</dbReference>
<accession>A0A4Q9MUN2</accession>
<organism evidence="2">
    <name type="scientific">Dichomitus squalens</name>
    <dbReference type="NCBI Taxonomy" id="114155"/>
    <lineage>
        <taxon>Eukaryota</taxon>
        <taxon>Fungi</taxon>
        <taxon>Dikarya</taxon>
        <taxon>Basidiomycota</taxon>
        <taxon>Agaricomycotina</taxon>
        <taxon>Agaricomycetes</taxon>
        <taxon>Polyporales</taxon>
        <taxon>Polyporaceae</taxon>
        <taxon>Dichomitus</taxon>
    </lineage>
</organism>
<proteinExistence type="predicted"/>
<dbReference type="OrthoDB" id="5987198at2759"/>
<dbReference type="GO" id="GO:0004672">
    <property type="term" value="F:protein kinase activity"/>
    <property type="evidence" value="ECO:0007669"/>
    <property type="project" value="InterPro"/>
</dbReference>
<sequence>MTEAMSSRGMGSPIPQVVLDELTEPELWWRDHSEWLAERGYRLRPRYRPGWKPSWLEHPGRFLGSYEDFYGIENPFLLDAVRVSDNAMVALKRVLAHMNPHEFEITQYLSSEATRLDPRNRAIPVWDSFSVPDSPDSTILVMPFFCACASPPWQTVGEVVSFLLQVFEGMQCLHDHRIAHRDCNANNIMYDPRPMYPNMFHPRKPNRTVDFKARAKHTTRTAAPVRYYYIDFGLSRRYNPEDGPPREHPIEGGDKSVPEFQNWNGELVDPFPTDIYYLGSMIKRTVLEPYRGAEFLTSLVEDMTQQDPLKRPTIHDVVRRFDDLWKSLGFFKLRSRLVQVKEDSYTRRYRTYRHFFRTLKYVVSGKAAIPLPS</sequence>
<dbReference type="InterPro" id="IPR000719">
    <property type="entry name" value="Prot_kinase_dom"/>
</dbReference>
<dbReference type="SUPFAM" id="SSF56112">
    <property type="entry name" value="Protein kinase-like (PK-like)"/>
    <property type="match status" value="1"/>
</dbReference>
<feature type="domain" description="Protein kinase" evidence="1">
    <location>
        <begin position="55"/>
        <end position="331"/>
    </location>
</feature>